<dbReference type="Gene3D" id="1.20.1720.10">
    <property type="entry name" value="Multidrug resistance protein D"/>
    <property type="match status" value="1"/>
</dbReference>
<feature type="transmembrane region" description="Helical" evidence="6">
    <location>
        <begin position="83"/>
        <end position="104"/>
    </location>
</feature>
<dbReference type="Gene3D" id="1.20.1250.20">
    <property type="entry name" value="MFS general substrate transporter like domains"/>
    <property type="match status" value="1"/>
</dbReference>
<keyword evidence="8" id="KW-1185">Reference proteome</keyword>
<comment type="subcellular location">
    <subcellularLocation>
        <location evidence="1">Membrane</location>
        <topology evidence="1">Multi-pass membrane protein</topology>
    </subcellularLocation>
</comment>
<evidence type="ECO:0000256" key="3">
    <source>
        <dbReference type="ARBA" id="ARBA00022989"/>
    </source>
</evidence>
<evidence type="ECO:0000256" key="4">
    <source>
        <dbReference type="ARBA" id="ARBA00023136"/>
    </source>
</evidence>
<feature type="transmembrane region" description="Helical" evidence="6">
    <location>
        <begin position="56"/>
        <end position="77"/>
    </location>
</feature>
<feature type="region of interest" description="Disordered" evidence="5">
    <location>
        <begin position="355"/>
        <end position="386"/>
    </location>
</feature>
<feature type="transmembrane region" description="Helical" evidence="6">
    <location>
        <begin position="329"/>
        <end position="347"/>
    </location>
</feature>
<dbReference type="GO" id="GO:0005886">
    <property type="term" value="C:plasma membrane"/>
    <property type="evidence" value="ECO:0007669"/>
    <property type="project" value="TreeGrafter"/>
</dbReference>
<evidence type="ECO:0000313" key="8">
    <source>
        <dbReference type="Proteomes" id="UP000800094"/>
    </source>
</evidence>
<dbReference type="EMBL" id="ML987196">
    <property type="protein sequence ID" value="KAF2248131.1"/>
    <property type="molecule type" value="Genomic_DNA"/>
</dbReference>
<evidence type="ECO:0000256" key="6">
    <source>
        <dbReference type="SAM" id="Phobius"/>
    </source>
</evidence>
<dbReference type="Pfam" id="PF07690">
    <property type="entry name" value="MFS_1"/>
    <property type="match status" value="1"/>
</dbReference>
<keyword evidence="3 6" id="KW-1133">Transmembrane helix</keyword>
<feature type="transmembrane region" description="Helical" evidence="6">
    <location>
        <begin position="191"/>
        <end position="212"/>
    </location>
</feature>
<dbReference type="GO" id="GO:0022857">
    <property type="term" value="F:transmembrane transporter activity"/>
    <property type="evidence" value="ECO:0007669"/>
    <property type="project" value="InterPro"/>
</dbReference>
<evidence type="ECO:0000256" key="5">
    <source>
        <dbReference type="SAM" id="MobiDB-lite"/>
    </source>
</evidence>
<feature type="compositionally biased region" description="Basic and acidic residues" evidence="5">
    <location>
        <begin position="360"/>
        <end position="374"/>
    </location>
</feature>
<organism evidence="7 8">
    <name type="scientific">Trematosphaeria pertusa</name>
    <dbReference type="NCBI Taxonomy" id="390896"/>
    <lineage>
        <taxon>Eukaryota</taxon>
        <taxon>Fungi</taxon>
        <taxon>Dikarya</taxon>
        <taxon>Ascomycota</taxon>
        <taxon>Pezizomycotina</taxon>
        <taxon>Dothideomycetes</taxon>
        <taxon>Pleosporomycetidae</taxon>
        <taxon>Pleosporales</taxon>
        <taxon>Massarineae</taxon>
        <taxon>Trematosphaeriaceae</taxon>
        <taxon>Trematosphaeria</taxon>
    </lineage>
</organism>
<dbReference type="GeneID" id="54582500"/>
<accession>A0A6A6ICM0</accession>
<dbReference type="Proteomes" id="UP000800094">
    <property type="component" value="Unassembled WGS sequence"/>
</dbReference>
<dbReference type="PANTHER" id="PTHR23501">
    <property type="entry name" value="MAJOR FACILITATOR SUPERFAMILY"/>
    <property type="match status" value="1"/>
</dbReference>
<dbReference type="InterPro" id="IPR011701">
    <property type="entry name" value="MFS"/>
</dbReference>
<evidence type="ECO:0000313" key="7">
    <source>
        <dbReference type="EMBL" id="KAF2248131.1"/>
    </source>
</evidence>
<proteinExistence type="predicted"/>
<sequence>MGGAVTQHLGWRWCLWIFLPPTGLIALVFLLLRIPDQVGLEKSSTVSTVCGLHHKLDFVGFLIFTPACVMFLLAVSWGGSKYAWGSAATIGLLCGSGVMAAIFGGWMWHYGDRAMIPPRIVMKPVVLYGCILSMVQGGAFLMLQYYLPLWFQSVKGASPEEGGVMMLPTCVAQIVAGIGCSALLRTIPYAPLWSFFGNAATAIASGLMTTFIPSTSSGKWIGYQIIGGVGRGIAMQMPVLAAQSALPESEISIATANLLFFQYFGGTFLNCIAKTVFINALGPALAQYAPHVDPKRVIAAGATDFLHVIRPQDVEGVKLAYNKALTTTFWLPTAFAIVGFVFSYGLGRHRIGIKKPTKKSGKEEAEKGSNHEDISVEPDGGAKTSS</sequence>
<dbReference type="RefSeq" id="XP_033683135.1">
    <property type="nucleotide sequence ID" value="XM_033829170.1"/>
</dbReference>
<feature type="transmembrane region" description="Helical" evidence="6">
    <location>
        <begin position="166"/>
        <end position="184"/>
    </location>
</feature>
<feature type="transmembrane region" description="Helical" evidence="6">
    <location>
        <begin position="15"/>
        <end position="35"/>
    </location>
</feature>
<gene>
    <name evidence="7" type="ORF">BU26DRAFT_519869</name>
</gene>
<evidence type="ECO:0000256" key="1">
    <source>
        <dbReference type="ARBA" id="ARBA00004141"/>
    </source>
</evidence>
<evidence type="ECO:0000256" key="2">
    <source>
        <dbReference type="ARBA" id="ARBA00022692"/>
    </source>
</evidence>
<protein>
    <submittedName>
        <fullName evidence="7">MFS general substrate transporter</fullName>
    </submittedName>
</protein>
<feature type="transmembrane region" description="Helical" evidence="6">
    <location>
        <begin position="125"/>
        <end position="146"/>
    </location>
</feature>
<dbReference type="SUPFAM" id="SSF103473">
    <property type="entry name" value="MFS general substrate transporter"/>
    <property type="match status" value="1"/>
</dbReference>
<dbReference type="InterPro" id="IPR036259">
    <property type="entry name" value="MFS_trans_sf"/>
</dbReference>
<dbReference type="PANTHER" id="PTHR23501:SF198">
    <property type="entry name" value="AZOLE RESISTANCE PROTEIN 1-RELATED"/>
    <property type="match status" value="1"/>
</dbReference>
<reference evidence="7" key="1">
    <citation type="journal article" date="2020" name="Stud. Mycol.">
        <title>101 Dothideomycetes genomes: a test case for predicting lifestyles and emergence of pathogens.</title>
        <authorList>
            <person name="Haridas S."/>
            <person name="Albert R."/>
            <person name="Binder M."/>
            <person name="Bloem J."/>
            <person name="Labutti K."/>
            <person name="Salamov A."/>
            <person name="Andreopoulos B."/>
            <person name="Baker S."/>
            <person name="Barry K."/>
            <person name="Bills G."/>
            <person name="Bluhm B."/>
            <person name="Cannon C."/>
            <person name="Castanera R."/>
            <person name="Culley D."/>
            <person name="Daum C."/>
            <person name="Ezra D."/>
            <person name="Gonzalez J."/>
            <person name="Henrissat B."/>
            <person name="Kuo A."/>
            <person name="Liang C."/>
            <person name="Lipzen A."/>
            <person name="Lutzoni F."/>
            <person name="Magnuson J."/>
            <person name="Mondo S."/>
            <person name="Nolan M."/>
            <person name="Ohm R."/>
            <person name="Pangilinan J."/>
            <person name="Park H.-J."/>
            <person name="Ramirez L."/>
            <person name="Alfaro M."/>
            <person name="Sun H."/>
            <person name="Tritt A."/>
            <person name="Yoshinaga Y."/>
            <person name="Zwiers L.-H."/>
            <person name="Turgeon B."/>
            <person name="Goodwin S."/>
            <person name="Spatafora J."/>
            <person name="Crous P."/>
            <person name="Grigoriev I."/>
        </authorList>
    </citation>
    <scope>NUCLEOTIDE SEQUENCE</scope>
    <source>
        <strain evidence="7">CBS 122368</strain>
    </source>
</reference>
<keyword evidence="2 6" id="KW-0812">Transmembrane</keyword>
<dbReference type="AlphaFoldDB" id="A0A6A6ICM0"/>
<dbReference type="OrthoDB" id="10021397at2759"/>
<name>A0A6A6ICM0_9PLEO</name>
<keyword evidence="4 6" id="KW-0472">Membrane</keyword>